<dbReference type="STRING" id="930992.A0A0D0BIH6"/>
<proteinExistence type="predicted"/>
<gene>
    <name evidence="1" type="ORF">CY34DRAFT_82626</name>
</gene>
<evidence type="ECO:0000313" key="1">
    <source>
        <dbReference type="EMBL" id="KIK42968.1"/>
    </source>
</evidence>
<dbReference type="Proteomes" id="UP000054485">
    <property type="component" value="Unassembled WGS sequence"/>
</dbReference>
<sequence length="321" mass="36248">MLQTIWVATNATLKTQWQHQLDEDALAAGERQRLLDDTNAQRLAAHALQEAAVAEEDRKKNWLHHIIIPDRPRPKCAAEAVLVSDFALCKLNNVQFVELIYWTNKGLADAKLKFLATDDDSMVPTTALDGSTSWIAASVAHPAAGVIADHLLSPLDFSHVIPRFITSLEHRGWDNSRVIMLANFFGALMFHDYWTSDNELEQRALLMYAEGQRRAWHAAIPLPSGAWNLAILDGDEIYKIYDPLYHADRDRKDHEFDLKVRLFSHFASLSVFCVLRLVFFALCAGLPRCVYCVMPSAFCLPDDVSIAHMPRLFSAFPNFTA</sequence>
<dbReference type="EMBL" id="KN835224">
    <property type="protein sequence ID" value="KIK42968.1"/>
    <property type="molecule type" value="Genomic_DNA"/>
</dbReference>
<dbReference type="HOGENOM" id="CLU_052398_0_0_1"/>
<accession>A0A0D0BIH6</accession>
<name>A0A0D0BIH6_9AGAM</name>
<reference evidence="1 2" key="1">
    <citation type="submission" date="2014-04" db="EMBL/GenBank/DDBJ databases">
        <authorList>
            <consortium name="DOE Joint Genome Institute"/>
            <person name="Kuo A."/>
            <person name="Ruytinx J."/>
            <person name="Rineau F."/>
            <person name="Colpaert J."/>
            <person name="Kohler A."/>
            <person name="Nagy L.G."/>
            <person name="Floudas D."/>
            <person name="Copeland A."/>
            <person name="Barry K.W."/>
            <person name="Cichocki N."/>
            <person name="Veneault-Fourrey C."/>
            <person name="LaButti K."/>
            <person name="Lindquist E.A."/>
            <person name="Lipzen A."/>
            <person name="Lundell T."/>
            <person name="Morin E."/>
            <person name="Murat C."/>
            <person name="Sun H."/>
            <person name="Tunlid A."/>
            <person name="Henrissat B."/>
            <person name="Grigoriev I.V."/>
            <person name="Hibbett D.S."/>
            <person name="Martin F."/>
            <person name="Nordberg H.P."/>
            <person name="Cantor M.N."/>
            <person name="Hua S.X."/>
        </authorList>
    </citation>
    <scope>NUCLEOTIDE SEQUENCE [LARGE SCALE GENOMIC DNA]</scope>
    <source>
        <strain evidence="1 2">UH-Slu-Lm8-n1</strain>
    </source>
</reference>
<reference evidence="2" key="2">
    <citation type="submission" date="2015-01" db="EMBL/GenBank/DDBJ databases">
        <title>Evolutionary Origins and Diversification of the Mycorrhizal Mutualists.</title>
        <authorList>
            <consortium name="DOE Joint Genome Institute"/>
            <consortium name="Mycorrhizal Genomics Consortium"/>
            <person name="Kohler A."/>
            <person name="Kuo A."/>
            <person name="Nagy L.G."/>
            <person name="Floudas D."/>
            <person name="Copeland A."/>
            <person name="Barry K.W."/>
            <person name="Cichocki N."/>
            <person name="Veneault-Fourrey C."/>
            <person name="LaButti K."/>
            <person name="Lindquist E.A."/>
            <person name="Lipzen A."/>
            <person name="Lundell T."/>
            <person name="Morin E."/>
            <person name="Murat C."/>
            <person name="Riley R."/>
            <person name="Ohm R."/>
            <person name="Sun H."/>
            <person name="Tunlid A."/>
            <person name="Henrissat B."/>
            <person name="Grigoriev I.V."/>
            <person name="Hibbett D.S."/>
            <person name="Martin F."/>
        </authorList>
    </citation>
    <scope>NUCLEOTIDE SEQUENCE [LARGE SCALE GENOMIC DNA]</scope>
    <source>
        <strain evidence="2">UH-Slu-Lm8-n1</strain>
    </source>
</reference>
<organism evidence="1 2">
    <name type="scientific">Suillus luteus UH-Slu-Lm8-n1</name>
    <dbReference type="NCBI Taxonomy" id="930992"/>
    <lineage>
        <taxon>Eukaryota</taxon>
        <taxon>Fungi</taxon>
        <taxon>Dikarya</taxon>
        <taxon>Basidiomycota</taxon>
        <taxon>Agaricomycotina</taxon>
        <taxon>Agaricomycetes</taxon>
        <taxon>Agaricomycetidae</taxon>
        <taxon>Boletales</taxon>
        <taxon>Suillineae</taxon>
        <taxon>Suillaceae</taxon>
        <taxon>Suillus</taxon>
    </lineage>
</organism>
<evidence type="ECO:0000313" key="2">
    <source>
        <dbReference type="Proteomes" id="UP000054485"/>
    </source>
</evidence>
<keyword evidence="2" id="KW-1185">Reference proteome</keyword>
<dbReference type="InParanoid" id="A0A0D0BIH6"/>
<dbReference type="AlphaFoldDB" id="A0A0D0BIH6"/>
<protein>
    <submittedName>
        <fullName evidence="1">Uncharacterized protein</fullName>
    </submittedName>
</protein>
<dbReference type="OrthoDB" id="2688210at2759"/>